<gene>
    <name evidence="7" type="ORF">ST47_g5341</name>
</gene>
<proteinExistence type="inferred from homology"/>
<dbReference type="GO" id="GO:0005743">
    <property type="term" value="C:mitochondrial inner membrane"/>
    <property type="evidence" value="ECO:0007669"/>
    <property type="project" value="EnsemblFungi"/>
</dbReference>
<dbReference type="AlphaFoldDB" id="A0A163E4N7"/>
<evidence type="ECO:0000313" key="7">
    <source>
        <dbReference type="EMBL" id="KZM23516.1"/>
    </source>
</evidence>
<evidence type="ECO:0000256" key="2">
    <source>
        <dbReference type="ARBA" id="ARBA00022723"/>
    </source>
</evidence>
<evidence type="ECO:0000256" key="5">
    <source>
        <dbReference type="ARBA" id="ARBA00023049"/>
    </source>
</evidence>
<comment type="similarity">
    <text evidence="6">Belongs to the peptidase M48 family.</text>
</comment>
<keyword evidence="5 6" id="KW-0482">Metalloprotease</keyword>
<evidence type="ECO:0000256" key="4">
    <source>
        <dbReference type="ARBA" id="ARBA00022833"/>
    </source>
</evidence>
<dbReference type="GO" id="GO:0141164">
    <property type="term" value="P:mitochondrial protein quality control"/>
    <property type="evidence" value="ECO:0007669"/>
    <property type="project" value="EnsemblFungi"/>
</dbReference>
<name>A0A163E4N7_DIDRA</name>
<keyword evidence="4 6" id="KW-0862">Zinc</keyword>
<keyword evidence="2" id="KW-0479">Metal-binding</keyword>
<dbReference type="Pfam" id="PF01435">
    <property type="entry name" value="Peptidase_M48"/>
    <property type="match status" value="1"/>
</dbReference>
<evidence type="ECO:0000313" key="8">
    <source>
        <dbReference type="Proteomes" id="UP000076837"/>
    </source>
</evidence>
<dbReference type="GO" id="GO:0035694">
    <property type="term" value="P:mitochondrial protein catabolic process"/>
    <property type="evidence" value="ECO:0007669"/>
    <property type="project" value="EnsemblFungi"/>
</dbReference>
<dbReference type="GO" id="GO:0034982">
    <property type="term" value="P:mitochondrial protein processing"/>
    <property type="evidence" value="ECO:0007669"/>
    <property type="project" value="TreeGrafter"/>
</dbReference>
<dbReference type="EMBL" id="JYNV01000193">
    <property type="protein sequence ID" value="KZM23516.1"/>
    <property type="molecule type" value="Genomic_DNA"/>
</dbReference>
<keyword evidence="3 6" id="KW-0378">Hydrolase</keyword>
<dbReference type="Gene3D" id="3.30.2010.10">
    <property type="entry name" value="Metalloproteases ('zincins'), catalytic domain"/>
    <property type="match status" value="1"/>
</dbReference>
<dbReference type="GO" id="GO:0033108">
    <property type="term" value="P:mitochondrial respiratory chain complex assembly"/>
    <property type="evidence" value="ECO:0007669"/>
    <property type="project" value="EnsemblFungi"/>
</dbReference>
<evidence type="ECO:0000256" key="1">
    <source>
        <dbReference type="ARBA" id="ARBA00022670"/>
    </source>
</evidence>
<comment type="cofactor">
    <cofactor evidence="6">
        <name>Zn(2+)</name>
        <dbReference type="ChEBI" id="CHEBI:29105"/>
    </cofactor>
    <text evidence="6">Binds 1 zinc ion per subunit.</text>
</comment>
<dbReference type="Proteomes" id="UP000076837">
    <property type="component" value="Unassembled WGS sequence"/>
</dbReference>
<evidence type="ECO:0000256" key="3">
    <source>
        <dbReference type="ARBA" id="ARBA00022801"/>
    </source>
</evidence>
<sequence>MHRIRYRACPSAFYRPAQRTLNHAPFRSYQRIPFGGGGPQYQRFNARSGVTGLFTRWAARPTFYRDVGVLTAGAGTVYVLNLEQVPVSGRRRFNFIPAKIEEALGESTVAEIKQQYHGRFLPEHDPRVRQVKRVLERLLPFAFKEGEGLSEMTWEVHVIDSPEMNAFVVPGGKVFVFTGILPHCQSEDGIAAVLGHEIAHVVAHHTAYASPVLFSYPMGGSPTNAHPSERMSQAPLILIPILASLALDVSFYSANMILQLFLSMPASRKHEAEADYIGLLMAAQACYRPEAAMEFWARMEKSGQQGPPQILSTHPSNHNREEKIKEWLPKAHEFAERSECAGTGRYVEQFQGALGGVGNAFGRW</sequence>
<dbReference type="PANTHER" id="PTHR22726:SF1">
    <property type="entry name" value="METALLOENDOPEPTIDASE OMA1, MITOCHONDRIAL"/>
    <property type="match status" value="1"/>
</dbReference>
<dbReference type="GO" id="GO:0031929">
    <property type="term" value="P:TOR signaling"/>
    <property type="evidence" value="ECO:0007669"/>
    <property type="project" value="EnsemblFungi"/>
</dbReference>
<dbReference type="InterPro" id="IPR001915">
    <property type="entry name" value="Peptidase_M48"/>
</dbReference>
<keyword evidence="8" id="KW-1185">Reference proteome</keyword>
<accession>A0A163E4N7</accession>
<dbReference type="GO" id="GO:0004222">
    <property type="term" value="F:metalloendopeptidase activity"/>
    <property type="evidence" value="ECO:0007669"/>
    <property type="project" value="EnsemblFungi"/>
</dbReference>
<dbReference type="STRING" id="5454.A0A163E4N7"/>
<evidence type="ECO:0000256" key="6">
    <source>
        <dbReference type="RuleBase" id="RU003983"/>
    </source>
</evidence>
<dbReference type="InterPro" id="IPR051156">
    <property type="entry name" value="Mito/Outer_Membr_Metalloprot"/>
</dbReference>
<reference evidence="7 8" key="1">
    <citation type="journal article" date="2016" name="Sci. Rep.">
        <title>Draft genome sequencing and secretome analysis of fungal phytopathogen Ascochyta rabiei provides insight into the necrotrophic effector repertoire.</title>
        <authorList>
            <person name="Verma S."/>
            <person name="Gazara R.K."/>
            <person name="Nizam S."/>
            <person name="Parween S."/>
            <person name="Chattopadhyay D."/>
            <person name="Verma P.K."/>
        </authorList>
    </citation>
    <scope>NUCLEOTIDE SEQUENCE [LARGE SCALE GENOMIC DNA]</scope>
    <source>
        <strain evidence="7 8">ArDII</strain>
    </source>
</reference>
<organism evidence="7 8">
    <name type="scientific">Didymella rabiei</name>
    <name type="common">Chickpea ascochyta blight fungus</name>
    <name type="synonym">Mycosphaerella rabiei</name>
    <dbReference type="NCBI Taxonomy" id="5454"/>
    <lineage>
        <taxon>Eukaryota</taxon>
        <taxon>Fungi</taxon>
        <taxon>Dikarya</taxon>
        <taxon>Ascomycota</taxon>
        <taxon>Pezizomycotina</taxon>
        <taxon>Dothideomycetes</taxon>
        <taxon>Pleosporomycetidae</taxon>
        <taxon>Pleosporales</taxon>
        <taxon>Pleosporineae</taxon>
        <taxon>Didymellaceae</taxon>
        <taxon>Ascochyta</taxon>
    </lineage>
</organism>
<keyword evidence="1 6" id="KW-0645">Protease</keyword>
<protein>
    <submittedName>
        <fullName evidence="7">Metalloendopeptidase</fullName>
    </submittedName>
</protein>
<dbReference type="GO" id="GO:0046872">
    <property type="term" value="F:metal ion binding"/>
    <property type="evidence" value="ECO:0007669"/>
    <property type="project" value="UniProtKB-KW"/>
</dbReference>
<dbReference type="CDD" id="cd07331">
    <property type="entry name" value="M48C_Oma1_like"/>
    <property type="match status" value="1"/>
</dbReference>
<comment type="caution">
    <text evidence="7">The sequence shown here is derived from an EMBL/GenBank/DDBJ whole genome shotgun (WGS) entry which is preliminary data.</text>
</comment>
<dbReference type="OrthoDB" id="7464992at2759"/>
<dbReference type="PANTHER" id="PTHR22726">
    <property type="entry name" value="METALLOENDOPEPTIDASE OMA1"/>
    <property type="match status" value="1"/>
</dbReference>